<reference evidence="2" key="2">
    <citation type="submission" date="2010-03" db="EMBL/GenBank/DDBJ databases">
        <authorList>
            <person name="Pajon A."/>
        </authorList>
    </citation>
    <scope>NUCLEOTIDE SEQUENCE</scope>
    <source>
        <strain evidence="2">Type strain: 18P13</strain>
    </source>
</reference>
<keyword evidence="1" id="KW-0812">Transmembrane</keyword>
<sequence length="372" mass="41361">MLDKAQEDMIQSICFGLKKIKSKSKVLIILQLITDVYLFSSLLMELISSFYALPFITLIVIIVKAVLTSMKRDTVSCAICSALNLSAFAMAFAFKIIDYNTAAAFIIAFMIYGLRIKQCVIEKKINSLYGYPTFHAFFIINELKKDESLSNEVIAEYSLIDNDPLLKSEMKRIRMSPLINVIRLLGVVGVVAGIIIMCNGLNTSVKINSAGAMNTVSSSPNGTYFCGSTNKICGISNTGMDKNAEDIYWCIIGDECVTIKVPLQYKEIFAKFYNRTEENDSSSYDEYSNEKVEFRGIVCDASKYDASIINTKTLKSEEDSLIITDKFIEVISPDILEKNMNLGFTITLIGIAAYMITIVLRATSDKAYAALP</sequence>
<evidence type="ECO:0000256" key="1">
    <source>
        <dbReference type="SAM" id="Phobius"/>
    </source>
</evidence>
<name>D4LD00_RUMC1</name>
<accession>D4LD00</accession>
<evidence type="ECO:0000313" key="2">
    <source>
        <dbReference type="EMBL" id="CBL17495.1"/>
    </source>
</evidence>
<proteinExistence type="predicted"/>
<dbReference type="BioCyc" id="RCHA213810:RUM_RS06710-MONOMER"/>
<evidence type="ECO:0000313" key="3">
    <source>
        <dbReference type="Proteomes" id="UP000007054"/>
    </source>
</evidence>
<keyword evidence="1" id="KW-0472">Membrane</keyword>
<gene>
    <name evidence="2" type="ordered locus">RUM_13790</name>
</gene>
<feature type="transmembrane region" description="Helical" evidence="1">
    <location>
        <begin position="50"/>
        <end position="67"/>
    </location>
</feature>
<protein>
    <submittedName>
        <fullName evidence="2">Uncharacterized protein</fullName>
    </submittedName>
</protein>
<feature type="transmembrane region" description="Helical" evidence="1">
    <location>
        <begin position="342"/>
        <end position="360"/>
    </location>
</feature>
<keyword evidence="3" id="KW-1185">Reference proteome</keyword>
<organism evidence="2 3">
    <name type="scientific">Ruminococcus champanellensis (strain DSM 18848 / JCM 17042 / KCTC 15320 / 18P13)</name>
    <dbReference type="NCBI Taxonomy" id="213810"/>
    <lineage>
        <taxon>Bacteria</taxon>
        <taxon>Bacillati</taxon>
        <taxon>Bacillota</taxon>
        <taxon>Clostridia</taxon>
        <taxon>Eubacteriales</taxon>
        <taxon>Oscillospiraceae</taxon>
        <taxon>Ruminococcus</taxon>
    </lineage>
</organism>
<reference evidence="2" key="1">
    <citation type="submission" date="2010-03" db="EMBL/GenBank/DDBJ databases">
        <title>The genome sequence of Ruminococcus sp. 18P13.</title>
        <authorList>
            <consortium name="metaHIT consortium -- http://www.metahit.eu/"/>
            <person name="Pajon A."/>
            <person name="Turner K."/>
            <person name="Parkhill J."/>
            <person name="Bernalier A."/>
        </authorList>
    </citation>
    <scope>NUCLEOTIDE SEQUENCE [LARGE SCALE GENOMIC DNA]</scope>
    <source>
        <strain evidence="2">Type strain: 18P13</strain>
    </source>
</reference>
<dbReference type="RefSeq" id="WP_015558402.1">
    <property type="nucleotide sequence ID" value="NC_021039.1"/>
</dbReference>
<dbReference type="HOGENOM" id="CLU_743713_0_0_9"/>
<feature type="transmembrane region" description="Helical" evidence="1">
    <location>
        <begin position="74"/>
        <end position="93"/>
    </location>
</feature>
<dbReference type="GeneID" id="83156112"/>
<feature type="transmembrane region" description="Helical" evidence="1">
    <location>
        <begin position="177"/>
        <end position="197"/>
    </location>
</feature>
<dbReference type="AlphaFoldDB" id="D4LD00"/>
<feature type="transmembrane region" description="Helical" evidence="1">
    <location>
        <begin position="99"/>
        <end position="116"/>
    </location>
</feature>
<dbReference type="Proteomes" id="UP000007054">
    <property type="component" value="Chromosome"/>
</dbReference>
<dbReference type="STRING" id="213810.RUM_13790"/>
<dbReference type="PATRIC" id="fig|213810.4.peg.1276"/>
<dbReference type="KEGG" id="rch:RUM_13790"/>
<dbReference type="EMBL" id="FP929052">
    <property type="protein sequence ID" value="CBL17495.1"/>
    <property type="molecule type" value="Genomic_DNA"/>
</dbReference>
<keyword evidence="1" id="KW-1133">Transmembrane helix</keyword>